<dbReference type="Pfam" id="PF13557">
    <property type="entry name" value="Phenol_MetA_deg"/>
    <property type="match status" value="1"/>
</dbReference>
<accession>A0ABW8NH86</accession>
<dbReference type="Proteomes" id="UP001620597">
    <property type="component" value="Unassembled WGS sequence"/>
</dbReference>
<gene>
    <name evidence="1" type="ORF">WG929_07890</name>
</gene>
<proteinExistence type="predicted"/>
<evidence type="ECO:0000313" key="2">
    <source>
        <dbReference type="Proteomes" id="UP001620597"/>
    </source>
</evidence>
<name>A0ABW8NH86_9GAMM</name>
<reference evidence="1 2" key="1">
    <citation type="submission" date="2024-03" db="EMBL/GenBank/DDBJ databases">
        <title>High-quality draft genome sequence of Oceanobacter sp. wDCs-4.</title>
        <authorList>
            <person name="Dong C."/>
        </authorList>
    </citation>
    <scope>NUCLEOTIDE SEQUENCE [LARGE SCALE GENOMIC DNA]</scope>
    <source>
        <strain evidence="2">wDCs-4</strain>
    </source>
</reference>
<dbReference type="EMBL" id="JBBKTX010000008">
    <property type="protein sequence ID" value="MFK4752328.1"/>
    <property type="molecule type" value="Genomic_DNA"/>
</dbReference>
<comment type="caution">
    <text evidence="1">The sequence shown here is derived from an EMBL/GenBank/DDBJ whole genome shotgun (WGS) entry which is preliminary data.</text>
</comment>
<protein>
    <submittedName>
        <fullName evidence="1">Transporter</fullName>
    </submittedName>
</protein>
<organism evidence="1 2">
    <name type="scientific">Oceanobacter antarcticus</name>
    <dbReference type="NCBI Taxonomy" id="3133425"/>
    <lineage>
        <taxon>Bacteria</taxon>
        <taxon>Pseudomonadati</taxon>
        <taxon>Pseudomonadota</taxon>
        <taxon>Gammaproteobacteria</taxon>
        <taxon>Oceanospirillales</taxon>
        <taxon>Oceanospirillaceae</taxon>
        <taxon>Oceanobacter</taxon>
    </lineage>
</organism>
<keyword evidence="2" id="KW-1185">Reference proteome</keyword>
<evidence type="ECO:0000313" key="1">
    <source>
        <dbReference type="EMBL" id="MFK4752328.1"/>
    </source>
</evidence>
<sequence>MANHTYNAITLTGLLSAGLLYSVSTQALEISVGDYEPLPDQLNLAILYLNTTSGSDYYNKGKKVSDNFKLDTQVAIVRLLHNIELSNGVMMEPQIVVPYGSLTTSGEANVLGDADGQGDAILGLPFKWTLNTANKDVLALAPFLYTPSGNYDKSQELNMGENRWRLLLQSTYIRHFNAHWALDSAADASWYSANNDYQNGTSKLEQGMRYELQSYLRYKIDDNTMLGAGLGHIGGAERRINGVSQNDSQSTTYLRATISHFVAPQWQLQGLFGKDLEVKQGIKQDTQFQLRIVRVF</sequence>
<dbReference type="RefSeq" id="WP_416205611.1">
    <property type="nucleotide sequence ID" value="NZ_JBBKTX010000008.1"/>
</dbReference>
<dbReference type="InterPro" id="IPR025737">
    <property type="entry name" value="FApF"/>
</dbReference>